<evidence type="ECO:0000259" key="4">
    <source>
        <dbReference type="PROSITE" id="PS51339"/>
    </source>
</evidence>
<dbReference type="GO" id="GO:0016020">
    <property type="term" value="C:membrane"/>
    <property type="evidence" value="ECO:0007669"/>
    <property type="project" value="TreeGrafter"/>
</dbReference>
<gene>
    <name evidence="5" type="ORF">CAUJ_LOCUS200</name>
</gene>
<organism evidence="5 6">
    <name type="scientific">Caenorhabditis auriculariae</name>
    <dbReference type="NCBI Taxonomy" id="2777116"/>
    <lineage>
        <taxon>Eukaryota</taxon>
        <taxon>Metazoa</taxon>
        <taxon>Ecdysozoa</taxon>
        <taxon>Nematoda</taxon>
        <taxon>Chromadorea</taxon>
        <taxon>Rhabditida</taxon>
        <taxon>Rhabditina</taxon>
        <taxon>Rhabditomorpha</taxon>
        <taxon>Rhabditoidea</taxon>
        <taxon>Rhabditidae</taxon>
        <taxon>Peloderinae</taxon>
        <taxon>Caenorhabditis</taxon>
    </lineage>
</organism>
<dbReference type="InterPro" id="IPR011993">
    <property type="entry name" value="PH-like_dom_sf"/>
</dbReference>
<dbReference type="InterPro" id="IPR030564">
    <property type="entry name" value="Myotubularin"/>
</dbReference>
<feature type="binding site" evidence="3">
    <location>
        <begin position="301"/>
        <end position="302"/>
    </location>
    <ligand>
        <name>substrate</name>
    </ligand>
</feature>
<name>A0A8S1GMR0_9PELO</name>
<dbReference type="AlphaFoldDB" id="A0A8S1GMR0"/>
<dbReference type="Gene3D" id="2.30.29.30">
    <property type="entry name" value="Pleckstrin-homology domain (PH domain)/Phosphotyrosine-binding domain (PTB)"/>
    <property type="match status" value="1"/>
</dbReference>
<dbReference type="InterPro" id="IPR016130">
    <property type="entry name" value="Tyr_Pase_AS"/>
</dbReference>
<dbReference type="Pfam" id="PF06602">
    <property type="entry name" value="Myotub-related"/>
    <property type="match status" value="1"/>
</dbReference>
<evidence type="ECO:0000256" key="3">
    <source>
        <dbReference type="PIRSR" id="PIRSR630564-2"/>
    </source>
</evidence>
<dbReference type="SUPFAM" id="SSF50729">
    <property type="entry name" value="PH domain-like"/>
    <property type="match status" value="1"/>
</dbReference>
<dbReference type="GO" id="GO:0005737">
    <property type="term" value="C:cytoplasm"/>
    <property type="evidence" value="ECO:0007669"/>
    <property type="project" value="TreeGrafter"/>
</dbReference>
<accession>A0A8S1GMR0</accession>
<feature type="active site" description="Phosphocysteine intermediate" evidence="2">
    <location>
        <position position="362"/>
    </location>
</feature>
<reference evidence="5" key="1">
    <citation type="submission" date="2020-10" db="EMBL/GenBank/DDBJ databases">
        <authorList>
            <person name="Kikuchi T."/>
        </authorList>
    </citation>
    <scope>NUCLEOTIDE SEQUENCE</scope>
    <source>
        <strain evidence="5">NKZ352</strain>
    </source>
</reference>
<feature type="binding site" evidence="3">
    <location>
        <begin position="362"/>
        <end position="368"/>
    </location>
    <ligand>
        <name>substrate</name>
    </ligand>
</feature>
<dbReference type="GO" id="GO:0004438">
    <property type="term" value="F:phosphatidylinositol-3-phosphate phosphatase activity"/>
    <property type="evidence" value="ECO:0007669"/>
    <property type="project" value="TreeGrafter"/>
</dbReference>
<dbReference type="PANTHER" id="PTHR10807:SF128">
    <property type="entry name" value="PHOSPHATIDYLINOSITOL-3,5-BISPHOSPHATE 3-PHOSPHATASE"/>
    <property type="match status" value="1"/>
</dbReference>
<evidence type="ECO:0000313" key="5">
    <source>
        <dbReference type="EMBL" id="CAD6184281.1"/>
    </source>
</evidence>
<dbReference type="InterPro" id="IPR029021">
    <property type="entry name" value="Prot-tyrosine_phosphatase-like"/>
</dbReference>
<dbReference type="GO" id="GO:0052629">
    <property type="term" value="F:phosphatidylinositol-3,5-bisphosphate 3-phosphatase activity"/>
    <property type="evidence" value="ECO:0007669"/>
    <property type="project" value="TreeGrafter"/>
</dbReference>
<dbReference type="Proteomes" id="UP000835052">
    <property type="component" value="Unassembled WGS sequence"/>
</dbReference>
<dbReference type="GO" id="GO:0046856">
    <property type="term" value="P:phosphatidylinositol dephosphorylation"/>
    <property type="evidence" value="ECO:0007669"/>
    <property type="project" value="TreeGrafter"/>
</dbReference>
<dbReference type="OrthoDB" id="271628at2759"/>
<dbReference type="InterPro" id="IPR010569">
    <property type="entry name" value="Myotubularin-like_Pase_dom"/>
</dbReference>
<protein>
    <recommendedName>
        <fullName evidence="4">Myotubularin phosphatase domain-containing protein</fullName>
    </recommendedName>
</protein>
<comment type="similarity">
    <text evidence="1">Belongs to the protein-tyrosine phosphatase family. Non-receptor class myotubularin subfamily.</text>
</comment>
<evidence type="ECO:0000256" key="1">
    <source>
        <dbReference type="ARBA" id="ARBA00007471"/>
    </source>
</evidence>
<sequence length="572" mass="65602">MHSAESGLETVGTACEIPFLAGERVICTDNDISYFGSSVRVPGRLVVTLFRLRFISNDAQTVFDVPLGAIAKVEKFGYATATRKDSNYGLNIICKDHRAFKFAAQQTNHRRRPLVEALFRYSFPLSSDLKLFAFLHAEELRKERTQKSVDGWKIYDAKREFERMGVSESKGWTAVDINKDYKFADTYPRYLVVPNTSADSGFLERVGEFRSRQRIPVLSWLQKSSLASITRSSQPMSGLTKRRSAQDEEHLTNILYANAHSHKLNIYDARPIVNAQVNRAKGGGYEENYEGCQLQFMNIHNIHVVRESLKKLLSALIPRVDEKNFYKLLDESKWLQHVHSILSASMEIVGQVDRKMSVLVHCTDGWDRTAQLTSLSMLQLDGYYRTLEGFIVLIEKEWCSFGHKFGQRIGHGDDKHSDGERAPIFVQFIDCVWQILHQYEYYFEFTSALLICILDELFSCRFGTFLYNSEKQRHLEHNCPQTTVSLWTFVLESRNLFLNPCYRKGSIESVLFVNPSIRCLRVWTEYYARSNPDVITPQSDVAKRTGLERAVGKASLMEALTNLQSQTEDVSC</sequence>
<dbReference type="PROSITE" id="PS51339">
    <property type="entry name" value="PPASE_MYOTUBULARIN"/>
    <property type="match status" value="1"/>
</dbReference>
<dbReference type="CDD" id="cd14507">
    <property type="entry name" value="PTP-MTM-like"/>
    <property type="match status" value="1"/>
</dbReference>
<evidence type="ECO:0000256" key="2">
    <source>
        <dbReference type="PIRSR" id="PIRSR630564-1"/>
    </source>
</evidence>
<evidence type="ECO:0000313" key="6">
    <source>
        <dbReference type="Proteomes" id="UP000835052"/>
    </source>
</evidence>
<dbReference type="PROSITE" id="PS00383">
    <property type="entry name" value="TYR_PHOSPHATASE_1"/>
    <property type="match status" value="1"/>
</dbReference>
<keyword evidence="6" id="KW-1185">Reference proteome</keyword>
<dbReference type="PANTHER" id="PTHR10807">
    <property type="entry name" value="MYOTUBULARIN-RELATED"/>
    <property type="match status" value="1"/>
</dbReference>
<proteinExistence type="inferred from homology"/>
<dbReference type="EMBL" id="CAJGYM010000001">
    <property type="protein sequence ID" value="CAD6184281.1"/>
    <property type="molecule type" value="Genomic_DNA"/>
</dbReference>
<feature type="domain" description="Myotubularin phosphatase" evidence="4">
    <location>
        <begin position="151"/>
        <end position="527"/>
    </location>
</feature>
<feature type="binding site" evidence="3">
    <location>
        <begin position="278"/>
        <end position="281"/>
    </location>
    <ligand>
        <name>substrate</name>
    </ligand>
</feature>
<comment type="caution">
    <text evidence="5">The sequence shown here is derived from an EMBL/GenBank/DDBJ whole genome shotgun (WGS) entry which is preliminary data.</text>
</comment>
<dbReference type="SUPFAM" id="SSF52799">
    <property type="entry name" value="(Phosphotyrosine protein) phosphatases II"/>
    <property type="match status" value="1"/>
</dbReference>